<gene>
    <name evidence="2" type="ORF">SO486_11105</name>
</gene>
<name>A0ABU5FFK7_9PSED</name>
<accession>A0ABU5FFK7</accession>
<protein>
    <submittedName>
        <fullName evidence="2">SagB/ThcOx family dehydrogenase</fullName>
    </submittedName>
</protein>
<dbReference type="SUPFAM" id="SSF55469">
    <property type="entry name" value="FMN-dependent nitroreductase-like"/>
    <property type="match status" value="1"/>
</dbReference>
<dbReference type="Proteomes" id="UP001277967">
    <property type="component" value="Unassembled WGS sequence"/>
</dbReference>
<dbReference type="Gene3D" id="3.40.109.10">
    <property type="entry name" value="NADH Oxidase"/>
    <property type="match status" value="1"/>
</dbReference>
<comment type="caution">
    <text evidence="2">The sequence shown here is derived from an EMBL/GenBank/DDBJ whole genome shotgun (WGS) entry which is preliminary data.</text>
</comment>
<organism evidence="2 3">
    <name type="scientific">Pseudomonas salmasensis</name>
    <dbReference type="NCBI Taxonomy" id="2745514"/>
    <lineage>
        <taxon>Bacteria</taxon>
        <taxon>Pseudomonadati</taxon>
        <taxon>Pseudomonadota</taxon>
        <taxon>Gammaproteobacteria</taxon>
        <taxon>Pseudomonadales</taxon>
        <taxon>Pseudomonadaceae</taxon>
        <taxon>Pseudomonas</taxon>
    </lineage>
</organism>
<dbReference type="InterPro" id="IPR029479">
    <property type="entry name" value="Nitroreductase"/>
</dbReference>
<keyword evidence="3" id="KW-1185">Reference proteome</keyword>
<dbReference type="Pfam" id="PF00881">
    <property type="entry name" value="Nitroreductase"/>
    <property type="match status" value="1"/>
</dbReference>
<feature type="domain" description="Nitroreductase" evidence="1">
    <location>
        <begin position="86"/>
        <end position="264"/>
    </location>
</feature>
<sequence>MKNIPHDYYFRFIDPAVYEAVLDFHSKGNFTFHTAFQHCTGLHTLDEEHLRQLTGNELVLYPDMGLTVSLGLSEEDRAECLYRNESCEKFLSASLNFEVLEKLVSPLVSRSVGAHKRGYPSAGALYPVEIFICSLAESNADWPIKERVLHLLPSSRRFEVMQVNVDFEYVKAAIMGSSGEQFGFPSLAIVYSVYMPKNIFKYRYRGYRMALMEVGSIYMLVEIQAKKLGLACRPWSAYTDSMVCKLLGVNPALFFPVCIHLIGKQHETC</sequence>
<evidence type="ECO:0000313" key="3">
    <source>
        <dbReference type="Proteomes" id="UP001277967"/>
    </source>
</evidence>
<proteinExistence type="predicted"/>
<dbReference type="InterPro" id="IPR052544">
    <property type="entry name" value="Bacteriocin_Proc_Enz"/>
</dbReference>
<dbReference type="CDD" id="cd02142">
    <property type="entry name" value="McbC_SagB-like_oxidoreductase"/>
    <property type="match status" value="1"/>
</dbReference>
<dbReference type="InterPro" id="IPR000415">
    <property type="entry name" value="Nitroreductase-like"/>
</dbReference>
<evidence type="ECO:0000313" key="2">
    <source>
        <dbReference type="EMBL" id="MDY4300527.1"/>
    </source>
</evidence>
<dbReference type="PANTHER" id="PTHR43745:SF2">
    <property type="entry name" value="NITROREDUCTASE MJ1384-RELATED"/>
    <property type="match status" value="1"/>
</dbReference>
<dbReference type="PANTHER" id="PTHR43745">
    <property type="entry name" value="NITROREDUCTASE MJ1384-RELATED"/>
    <property type="match status" value="1"/>
</dbReference>
<evidence type="ECO:0000259" key="1">
    <source>
        <dbReference type="Pfam" id="PF00881"/>
    </source>
</evidence>
<reference evidence="2 3" key="1">
    <citation type="submission" date="2023-11" db="EMBL/GenBank/DDBJ databases">
        <title>Genome sequence of Pseudomonas salmasensis Strain SLU99.</title>
        <authorList>
            <person name="Ghadamgahi F."/>
            <person name="Kalyandurg P.B."/>
            <person name="Catara V."/>
            <person name="Vetukuri R."/>
            <person name="Ghosh S."/>
        </authorList>
    </citation>
    <scope>NUCLEOTIDE SEQUENCE [LARGE SCALE GENOMIC DNA]</scope>
    <source>
        <strain evidence="2 3">SLU99</strain>
    </source>
</reference>
<dbReference type="RefSeq" id="WP_320747319.1">
    <property type="nucleotide sequence ID" value="NZ_JAXGGE010000001.1"/>
</dbReference>
<dbReference type="EMBL" id="JAXGGE010000001">
    <property type="protein sequence ID" value="MDY4300527.1"/>
    <property type="molecule type" value="Genomic_DNA"/>
</dbReference>